<evidence type="ECO:0000256" key="1">
    <source>
        <dbReference type="SAM" id="SignalP"/>
    </source>
</evidence>
<feature type="chain" id="PRO_5010215329" description="DUF4783 domain-containing protein" evidence="1">
    <location>
        <begin position="26"/>
        <end position="139"/>
    </location>
</feature>
<protein>
    <recommendedName>
        <fullName evidence="4">DUF4783 domain-containing protein</fullName>
    </recommendedName>
</protein>
<dbReference type="Proteomes" id="UP000181790">
    <property type="component" value="Unassembled WGS sequence"/>
</dbReference>
<evidence type="ECO:0000313" key="3">
    <source>
        <dbReference type="Proteomes" id="UP000181790"/>
    </source>
</evidence>
<reference evidence="2 3" key="1">
    <citation type="submission" date="2016-10" db="EMBL/GenBank/DDBJ databases">
        <title>Arsenicibacter rosenii gen. nov., sp. nov., an efficient arsenic-methylating bacterium isolated from an arsenic-contaminated paddy soil.</title>
        <authorList>
            <person name="Huang K."/>
        </authorList>
    </citation>
    <scope>NUCLEOTIDE SEQUENCE [LARGE SCALE GENOMIC DNA]</scope>
    <source>
        <strain evidence="2 3">SM-1</strain>
    </source>
</reference>
<keyword evidence="3" id="KW-1185">Reference proteome</keyword>
<evidence type="ECO:0000313" key="2">
    <source>
        <dbReference type="EMBL" id="OIN60226.1"/>
    </source>
</evidence>
<dbReference type="EMBL" id="MORL01000002">
    <property type="protein sequence ID" value="OIN60226.1"/>
    <property type="molecule type" value="Genomic_DNA"/>
</dbReference>
<accession>A0A1S2VPW3</accession>
<comment type="caution">
    <text evidence="2">The sequence shown here is derived from an EMBL/GenBank/DDBJ whole genome shotgun (WGS) entry which is preliminary data.</text>
</comment>
<dbReference type="AlphaFoldDB" id="A0A1S2VPW3"/>
<organism evidence="2 3">
    <name type="scientific">Arsenicibacter rosenii</name>
    <dbReference type="NCBI Taxonomy" id="1750698"/>
    <lineage>
        <taxon>Bacteria</taxon>
        <taxon>Pseudomonadati</taxon>
        <taxon>Bacteroidota</taxon>
        <taxon>Cytophagia</taxon>
        <taxon>Cytophagales</taxon>
        <taxon>Spirosomataceae</taxon>
        <taxon>Arsenicibacter</taxon>
    </lineage>
</organism>
<dbReference type="Gene3D" id="3.10.450.50">
    <property type="match status" value="1"/>
</dbReference>
<keyword evidence="1" id="KW-0732">Signal</keyword>
<evidence type="ECO:0008006" key="4">
    <source>
        <dbReference type="Google" id="ProtNLM"/>
    </source>
</evidence>
<name>A0A1S2VPW3_9BACT</name>
<proteinExistence type="predicted"/>
<sequence length="139" mass="16216">MNRIAKKCYTFFVALLFLTITLGNSSDSNTVEILKQSLQRGQAHQLSMLFDKQIELVIESETVDFPSVSANHAELILQSFFRKHPPRRFQYIYQGNTTKLRYSTGIYETQDQAFSVYVLMRQDAHRQLVINTLHVRKNK</sequence>
<dbReference type="Pfam" id="PF16022">
    <property type="entry name" value="DUF4783"/>
    <property type="match status" value="1"/>
</dbReference>
<feature type="signal peptide" evidence="1">
    <location>
        <begin position="1"/>
        <end position="25"/>
    </location>
</feature>
<gene>
    <name evidence="2" type="ORF">BLX24_05160</name>
</gene>
<dbReference type="InterPro" id="IPR031977">
    <property type="entry name" value="DUF4783"/>
</dbReference>
<dbReference type="OrthoDB" id="1524766at2"/>